<proteinExistence type="inferred from homology"/>
<evidence type="ECO:0000256" key="5">
    <source>
        <dbReference type="ARBA" id="ARBA00022786"/>
    </source>
</evidence>
<evidence type="ECO:0000313" key="12">
    <source>
        <dbReference type="Proteomes" id="UP000030747"/>
    </source>
</evidence>
<evidence type="ECO:0000256" key="9">
    <source>
        <dbReference type="SAM" id="MobiDB-lite"/>
    </source>
</evidence>
<dbReference type="MEROPS" id="C12.005"/>
<dbReference type="PANTHER" id="PTHR10589:SF16">
    <property type="entry name" value="UBIQUITIN CARBOXYL-TERMINAL HYDROLASE ISOZYME L5"/>
    <property type="match status" value="1"/>
</dbReference>
<comment type="similarity">
    <text evidence="2 8">Belongs to the peptidase C12 family.</text>
</comment>
<dbReference type="SUPFAM" id="SSF47162">
    <property type="entry name" value="Apolipoprotein"/>
    <property type="match status" value="1"/>
</dbReference>
<dbReference type="RefSeq" id="XP_013228361.1">
    <property type="nucleotide sequence ID" value="XM_013372907.1"/>
</dbReference>
<reference evidence="11" key="2">
    <citation type="submission" date="2013-10" db="EMBL/GenBank/DDBJ databases">
        <authorList>
            <person name="Aslett M."/>
        </authorList>
    </citation>
    <scope>NUCLEOTIDE SEQUENCE [LARGE SCALE GENOMIC DNA]</scope>
    <source>
        <strain evidence="11">Houghton</strain>
    </source>
</reference>
<keyword evidence="4" id="KW-0645">Protease</keyword>
<gene>
    <name evidence="11" type="ORF">ETH_00002580</name>
</gene>
<dbReference type="AlphaFoldDB" id="U6KQ00"/>
<evidence type="ECO:0000313" key="11">
    <source>
        <dbReference type="EMBL" id="CDJ37523.1"/>
    </source>
</evidence>
<dbReference type="SUPFAM" id="SSF54001">
    <property type="entry name" value="Cysteine proteinases"/>
    <property type="match status" value="1"/>
</dbReference>
<evidence type="ECO:0000256" key="1">
    <source>
        <dbReference type="ARBA" id="ARBA00000707"/>
    </source>
</evidence>
<dbReference type="GO" id="GO:0004843">
    <property type="term" value="F:cysteine-type deubiquitinase activity"/>
    <property type="evidence" value="ECO:0007669"/>
    <property type="project" value="UniProtKB-EC"/>
</dbReference>
<protein>
    <recommendedName>
        <fullName evidence="3">ubiquitinyl hydrolase 1</fullName>
        <ecNumber evidence="3">3.4.19.12</ecNumber>
    </recommendedName>
</protein>
<dbReference type="GO" id="GO:0016579">
    <property type="term" value="P:protein deubiquitination"/>
    <property type="evidence" value="ECO:0007669"/>
    <property type="project" value="TreeGrafter"/>
</dbReference>
<organism evidence="11 12">
    <name type="scientific">Eimeria tenella</name>
    <name type="common">Coccidian parasite</name>
    <dbReference type="NCBI Taxonomy" id="5802"/>
    <lineage>
        <taxon>Eukaryota</taxon>
        <taxon>Sar</taxon>
        <taxon>Alveolata</taxon>
        <taxon>Apicomplexa</taxon>
        <taxon>Conoidasida</taxon>
        <taxon>Coccidia</taxon>
        <taxon>Eucoccidiorida</taxon>
        <taxon>Eimeriorina</taxon>
        <taxon>Eimeriidae</taxon>
        <taxon>Eimeria</taxon>
    </lineage>
</organism>
<dbReference type="VEuPathDB" id="ToxoDB:ETH2_0403100"/>
<dbReference type="PANTHER" id="PTHR10589">
    <property type="entry name" value="UBIQUITIN CARBOXYL-TERMINAL HYDROLASE"/>
    <property type="match status" value="1"/>
</dbReference>
<feature type="region of interest" description="Disordered" evidence="9">
    <location>
        <begin position="166"/>
        <end position="185"/>
    </location>
</feature>
<dbReference type="OMA" id="RKEMYVA"/>
<dbReference type="InterPro" id="IPR036959">
    <property type="entry name" value="Peptidase_C12_UCH_sf"/>
</dbReference>
<keyword evidence="6 11" id="KW-0378">Hydrolase</keyword>
<dbReference type="EMBL" id="HG673764">
    <property type="protein sequence ID" value="CDJ37523.1"/>
    <property type="molecule type" value="Genomic_DNA"/>
</dbReference>
<comment type="catalytic activity">
    <reaction evidence="1">
        <text>Thiol-dependent hydrolysis of ester, thioester, amide, peptide and isopeptide bonds formed by the C-terminal Gly of ubiquitin (a 76-residue protein attached to proteins as an intracellular targeting signal).</text>
        <dbReference type="EC" id="3.4.19.12"/>
    </reaction>
</comment>
<dbReference type="GO" id="GO:0006511">
    <property type="term" value="P:ubiquitin-dependent protein catabolic process"/>
    <property type="evidence" value="ECO:0007669"/>
    <property type="project" value="InterPro"/>
</dbReference>
<accession>U6KQ00</accession>
<evidence type="ECO:0000256" key="4">
    <source>
        <dbReference type="ARBA" id="ARBA00022670"/>
    </source>
</evidence>
<keyword evidence="5" id="KW-0833">Ubl conjugation pathway</keyword>
<dbReference type="InterPro" id="IPR001578">
    <property type="entry name" value="Peptidase_C12_UCH"/>
</dbReference>
<evidence type="ECO:0000256" key="2">
    <source>
        <dbReference type="ARBA" id="ARBA00009326"/>
    </source>
</evidence>
<dbReference type="Gene3D" id="1.20.58.860">
    <property type="match status" value="1"/>
</dbReference>
<evidence type="ECO:0000256" key="3">
    <source>
        <dbReference type="ARBA" id="ARBA00012759"/>
    </source>
</evidence>
<name>U6KQ00_EIMTE</name>
<dbReference type="Pfam" id="PF18031">
    <property type="entry name" value="UCH_C"/>
    <property type="match status" value="1"/>
</dbReference>
<dbReference type="EC" id="3.4.19.12" evidence="3"/>
<dbReference type="GeneID" id="25249731"/>
<dbReference type="Pfam" id="PF01088">
    <property type="entry name" value="Peptidase_C12"/>
    <property type="match status" value="1"/>
</dbReference>
<evidence type="ECO:0000256" key="6">
    <source>
        <dbReference type="ARBA" id="ARBA00022801"/>
    </source>
</evidence>
<sequence>MAADYSGWCLIESDPGVFSELVEMLGVRGVAFAEVYGLDKEAFDALEAEGSHRKVLGFIFLFNWGKDKKRQRSSSSSSSSQGGAAANPQVPQDLFFAAQGPLCVGEINGENWIEVARREIQRRVEEIQSQGEELRFNLMALTTNPLDEIEEELKRLQEAAAAAAEQLQAGTAADSKELQQEWQRENARRRHDFTPFILCALRHLARKGELVKAVRRATAAAAAAEAAAAAKTV</sequence>
<comment type="caution">
    <text evidence="8">Lacks conserved residue(s) required for the propagation of feature annotation.</text>
</comment>
<reference evidence="11" key="1">
    <citation type="submission" date="2013-10" db="EMBL/GenBank/DDBJ databases">
        <title>Genomic analysis of the causative agents of coccidiosis in chickens.</title>
        <authorList>
            <person name="Reid A.J."/>
            <person name="Blake D."/>
            <person name="Billington K."/>
            <person name="Browne H."/>
            <person name="Dunn M."/>
            <person name="Hung S."/>
            <person name="Kawahara F."/>
            <person name="Miranda-Saavedra D."/>
            <person name="Mourier T."/>
            <person name="Nagra H."/>
            <person name="Otto T.D."/>
            <person name="Rawlings N."/>
            <person name="Sanchez A."/>
            <person name="Sanders M."/>
            <person name="Subramaniam C."/>
            <person name="Tay Y."/>
            <person name="Dear P."/>
            <person name="Doerig C."/>
            <person name="Gruber A."/>
            <person name="Parkinson J."/>
            <person name="Shirley M."/>
            <person name="Wan K.L."/>
            <person name="Berriman M."/>
            <person name="Tomley F."/>
            <person name="Pain A."/>
        </authorList>
    </citation>
    <scope>NUCLEOTIDE SEQUENCE [LARGE SCALE GENOMIC DNA]</scope>
    <source>
        <strain evidence="11">Houghton</strain>
    </source>
</reference>
<dbReference type="VEuPathDB" id="ToxoDB:ETH_00002580"/>
<dbReference type="InterPro" id="IPR041507">
    <property type="entry name" value="UCH_C"/>
</dbReference>
<evidence type="ECO:0000259" key="10">
    <source>
        <dbReference type="PROSITE" id="PS52048"/>
    </source>
</evidence>
<keyword evidence="7" id="KW-0788">Thiol protease</keyword>
<evidence type="ECO:0000256" key="7">
    <source>
        <dbReference type="ARBA" id="ARBA00022807"/>
    </source>
</evidence>
<dbReference type="Proteomes" id="UP000030747">
    <property type="component" value="Unassembled WGS sequence"/>
</dbReference>
<dbReference type="InterPro" id="IPR038765">
    <property type="entry name" value="Papain-like_cys_pep_sf"/>
</dbReference>
<evidence type="ECO:0000256" key="8">
    <source>
        <dbReference type="PROSITE-ProRule" id="PRU01393"/>
    </source>
</evidence>
<keyword evidence="12" id="KW-1185">Reference proteome</keyword>
<dbReference type="Gene3D" id="3.40.532.10">
    <property type="entry name" value="Peptidase C12, ubiquitin carboxyl-terminal hydrolase"/>
    <property type="match status" value="1"/>
</dbReference>
<dbReference type="OrthoDB" id="1924260at2759"/>
<feature type="domain" description="UCH catalytic" evidence="10">
    <location>
        <begin position="7"/>
        <end position="233"/>
    </location>
</feature>
<dbReference type="PROSITE" id="PS52048">
    <property type="entry name" value="UCH_DOMAIN"/>
    <property type="match status" value="1"/>
</dbReference>
<feature type="compositionally biased region" description="Basic and acidic residues" evidence="9">
    <location>
        <begin position="174"/>
        <end position="185"/>
    </location>
</feature>
<dbReference type="GO" id="GO:0005737">
    <property type="term" value="C:cytoplasm"/>
    <property type="evidence" value="ECO:0007669"/>
    <property type="project" value="TreeGrafter"/>
</dbReference>